<evidence type="ECO:0000313" key="2">
    <source>
        <dbReference type="EMBL" id="EMA38577.1"/>
    </source>
</evidence>
<evidence type="ECO:0000256" key="1">
    <source>
        <dbReference type="SAM" id="Phobius"/>
    </source>
</evidence>
<gene>
    <name evidence="2" type="ORF">C446_09780</name>
</gene>
<keyword evidence="1" id="KW-0472">Membrane</keyword>
<dbReference type="AlphaFoldDB" id="M0LYC7"/>
<feature type="transmembrane region" description="Helical" evidence="1">
    <location>
        <begin position="95"/>
        <end position="117"/>
    </location>
</feature>
<accession>M0LYC7</accession>
<sequence length="219" mass="22049">MSEFRSRAAATVAACRFALARRDARTLAAVVGIGYLLAYLWVTDLLTIRADAGTGWLLVDEPLARALERRGPISFEPVALLEFGYGTFLLSPIDAAIGVALSALVGLNLALATLAVVRPAACGIDAGRGGDDAGRGAATGVAAAVPALLSGTVCCAPAIALALGVQVSGALLATLPWLLPVGVVLLVGTLSYVAGKIDVDAGNEDGNTTAGAMGLEGHR</sequence>
<keyword evidence="3" id="KW-1185">Reference proteome</keyword>
<feature type="transmembrane region" description="Helical" evidence="1">
    <location>
        <begin position="26"/>
        <end position="42"/>
    </location>
</feature>
<name>M0LYC7_9EURY</name>
<evidence type="ECO:0000313" key="3">
    <source>
        <dbReference type="Proteomes" id="UP000011607"/>
    </source>
</evidence>
<dbReference type="STRING" id="1227454.C446_09780"/>
<keyword evidence="1" id="KW-0812">Transmembrane</keyword>
<dbReference type="eggNOG" id="arCOG09065">
    <property type="taxonomic scope" value="Archaea"/>
</dbReference>
<comment type="caution">
    <text evidence="2">The sequence shown here is derived from an EMBL/GenBank/DDBJ whole genome shotgun (WGS) entry which is preliminary data.</text>
</comment>
<reference evidence="2 3" key="1">
    <citation type="journal article" date="2014" name="PLoS Genet.">
        <title>Phylogenetically driven sequencing of extremely halophilic archaea reveals strategies for static and dynamic osmo-response.</title>
        <authorList>
            <person name="Becker E.A."/>
            <person name="Seitzer P.M."/>
            <person name="Tritt A."/>
            <person name="Larsen D."/>
            <person name="Krusor M."/>
            <person name="Yao A.I."/>
            <person name="Wu D."/>
            <person name="Madern D."/>
            <person name="Eisen J.A."/>
            <person name="Darling A.E."/>
            <person name="Facciotti M.T."/>
        </authorList>
    </citation>
    <scope>NUCLEOTIDE SEQUENCE [LARGE SCALE GENOMIC DNA]</scope>
    <source>
        <strain evidence="2 3">JCM 10879</strain>
    </source>
</reference>
<protein>
    <submittedName>
        <fullName evidence="2">Uncharacterized protein</fullName>
    </submittedName>
</protein>
<proteinExistence type="predicted"/>
<feature type="transmembrane region" description="Helical" evidence="1">
    <location>
        <begin position="138"/>
        <end position="163"/>
    </location>
</feature>
<keyword evidence="1" id="KW-1133">Transmembrane helix</keyword>
<dbReference type="EMBL" id="AOMA01000095">
    <property type="protein sequence ID" value="EMA38577.1"/>
    <property type="molecule type" value="Genomic_DNA"/>
</dbReference>
<dbReference type="Proteomes" id="UP000011607">
    <property type="component" value="Unassembled WGS sequence"/>
</dbReference>
<feature type="transmembrane region" description="Helical" evidence="1">
    <location>
        <begin position="175"/>
        <end position="194"/>
    </location>
</feature>
<organism evidence="2 3">
    <name type="scientific">Halobiforma nitratireducens JCM 10879</name>
    <dbReference type="NCBI Taxonomy" id="1227454"/>
    <lineage>
        <taxon>Archaea</taxon>
        <taxon>Methanobacteriati</taxon>
        <taxon>Methanobacteriota</taxon>
        <taxon>Stenosarchaea group</taxon>
        <taxon>Halobacteria</taxon>
        <taxon>Halobacteriales</taxon>
        <taxon>Natrialbaceae</taxon>
        <taxon>Halobiforma</taxon>
    </lineage>
</organism>
<dbReference type="RefSeq" id="WP_006672871.1">
    <property type="nucleotide sequence ID" value="NZ_AOMA01000095.1"/>
</dbReference>